<dbReference type="PANTHER" id="PTHR46796:SF2">
    <property type="entry name" value="TRANSCRIPTIONAL REGULATORY PROTEIN"/>
    <property type="match status" value="1"/>
</dbReference>
<dbReference type="SUPFAM" id="SSF46689">
    <property type="entry name" value="Homeodomain-like"/>
    <property type="match status" value="2"/>
</dbReference>
<gene>
    <name evidence="5" type="ORF">VQ02_01030</name>
</gene>
<accession>A0A0J6T6P4</accession>
<dbReference type="InterPro" id="IPR050204">
    <property type="entry name" value="AraC_XylS_family_regulators"/>
</dbReference>
<keyword evidence="2" id="KW-0238">DNA-binding</keyword>
<evidence type="ECO:0000313" key="6">
    <source>
        <dbReference type="Proteomes" id="UP000035955"/>
    </source>
</evidence>
<keyword evidence="6" id="KW-1185">Reference proteome</keyword>
<dbReference type="PROSITE" id="PS01124">
    <property type="entry name" value="HTH_ARAC_FAMILY_2"/>
    <property type="match status" value="1"/>
</dbReference>
<name>A0A0J6T6P4_9HYPH</name>
<dbReference type="InterPro" id="IPR037923">
    <property type="entry name" value="HTH-like"/>
</dbReference>
<keyword evidence="1" id="KW-0805">Transcription regulation</keyword>
<dbReference type="InterPro" id="IPR018060">
    <property type="entry name" value="HTH_AraC"/>
</dbReference>
<dbReference type="Pfam" id="PF12833">
    <property type="entry name" value="HTH_18"/>
    <property type="match status" value="1"/>
</dbReference>
<keyword evidence="3" id="KW-0804">Transcription</keyword>
<dbReference type="Gene3D" id="1.10.10.60">
    <property type="entry name" value="Homeodomain-like"/>
    <property type="match status" value="2"/>
</dbReference>
<dbReference type="EMBL" id="LABY01000008">
    <property type="protein sequence ID" value="KMO43075.1"/>
    <property type="molecule type" value="Genomic_DNA"/>
</dbReference>
<dbReference type="RefSeq" id="WP_048442295.1">
    <property type="nucleotide sequence ID" value="NZ_LABY01000008.1"/>
</dbReference>
<dbReference type="PANTHER" id="PTHR46796">
    <property type="entry name" value="HTH-TYPE TRANSCRIPTIONAL ACTIVATOR RHAS-RELATED"/>
    <property type="match status" value="1"/>
</dbReference>
<dbReference type="InterPro" id="IPR009057">
    <property type="entry name" value="Homeodomain-like_sf"/>
</dbReference>
<dbReference type="GO" id="GO:0003700">
    <property type="term" value="F:DNA-binding transcription factor activity"/>
    <property type="evidence" value="ECO:0007669"/>
    <property type="project" value="InterPro"/>
</dbReference>
<dbReference type="SUPFAM" id="SSF51215">
    <property type="entry name" value="Regulatory protein AraC"/>
    <property type="match status" value="1"/>
</dbReference>
<evidence type="ECO:0000259" key="4">
    <source>
        <dbReference type="PROSITE" id="PS01124"/>
    </source>
</evidence>
<dbReference type="PATRIC" id="fig|298794.3.peg.7211"/>
<evidence type="ECO:0000256" key="3">
    <source>
        <dbReference type="ARBA" id="ARBA00023163"/>
    </source>
</evidence>
<protein>
    <submittedName>
        <fullName evidence="5">AraC family transcriptional regulator</fullName>
    </submittedName>
</protein>
<comment type="caution">
    <text evidence="5">The sequence shown here is derived from an EMBL/GenBank/DDBJ whole genome shotgun (WGS) entry which is preliminary data.</text>
</comment>
<dbReference type="SMART" id="SM00342">
    <property type="entry name" value="HTH_ARAC"/>
    <property type="match status" value="1"/>
</dbReference>
<reference evidence="5 6" key="1">
    <citation type="submission" date="2015-03" db="EMBL/GenBank/DDBJ databases">
        <title>Genome sequencing of Methylobacterium variabile DSM 16961.</title>
        <authorList>
            <person name="Chaudhry V."/>
            <person name="Patil P.B."/>
        </authorList>
    </citation>
    <scope>NUCLEOTIDE SEQUENCE [LARGE SCALE GENOMIC DNA]</scope>
    <source>
        <strain evidence="5 6">DSM 16961</strain>
    </source>
</reference>
<proteinExistence type="predicted"/>
<dbReference type="AlphaFoldDB" id="A0A0J6T6P4"/>
<evidence type="ECO:0000313" key="5">
    <source>
        <dbReference type="EMBL" id="KMO43075.1"/>
    </source>
</evidence>
<dbReference type="GO" id="GO:0043565">
    <property type="term" value="F:sequence-specific DNA binding"/>
    <property type="evidence" value="ECO:0007669"/>
    <property type="project" value="InterPro"/>
</dbReference>
<dbReference type="InterPro" id="IPR003313">
    <property type="entry name" value="AraC-bd"/>
</dbReference>
<organism evidence="5 6">
    <name type="scientific">Methylobacterium variabile</name>
    <dbReference type="NCBI Taxonomy" id="298794"/>
    <lineage>
        <taxon>Bacteria</taxon>
        <taxon>Pseudomonadati</taxon>
        <taxon>Pseudomonadota</taxon>
        <taxon>Alphaproteobacteria</taxon>
        <taxon>Hyphomicrobiales</taxon>
        <taxon>Methylobacteriaceae</taxon>
        <taxon>Methylobacterium</taxon>
    </lineage>
</organism>
<feature type="domain" description="HTH araC/xylS-type" evidence="4">
    <location>
        <begin position="169"/>
        <end position="266"/>
    </location>
</feature>
<dbReference type="OrthoDB" id="110167at2"/>
<sequence length="268" mass="29397">MTEERHRAYQYCSGLPGLEAVAISSDRTFPRHAHDQCGVGVVLDGGHRSWSGVGAVEAFAGDVITVNPGEIHDGLPIQARPRSWQMLYLDPVRLADLLHEELPREVEIARPALRDPVLAGRLTRLFSEIAAARPDAFAVEEEMVRTLMHLFARYGSRPAPRPGPPPFVARALQRLEDAPGEAATLAELAGLSRVSRFQLLRGFARATGATPHAYLIQQRVRLARRLLAAGRRPAEAAAEAGFADQSHMSRAFMRQFGVTPARYRASLA</sequence>
<evidence type="ECO:0000256" key="2">
    <source>
        <dbReference type="ARBA" id="ARBA00023125"/>
    </source>
</evidence>
<evidence type="ECO:0000256" key="1">
    <source>
        <dbReference type="ARBA" id="ARBA00023015"/>
    </source>
</evidence>
<dbReference type="Pfam" id="PF02311">
    <property type="entry name" value="AraC_binding"/>
    <property type="match status" value="1"/>
</dbReference>
<dbReference type="Proteomes" id="UP000035955">
    <property type="component" value="Unassembled WGS sequence"/>
</dbReference>